<dbReference type="InterPro" id="IPR011006">
    <property type="entry name" value="CheY-like_superfamily"/>
</dbReference>
<dbReference type="PANTHER" id="PTHR45339">
    <property type="entry name" value="HYBRID SIGNAL TRANSDUCTION HISTIDINE KINASE J"/>
    <property type="match status" value="1"/>
</dbReference>
<dbReference type="CDD" id="cd17546">
    <property type="entry name" value="REC_hyHK_CKI1_RcsC-like"/>
    <property type="match status" value="1"/>
</dbReference>
<evidence type="ECO:0000256" key="1">
    <source>
        <dbReference type="ARBA" id="ARBA00022553"/>
    </source>
</evidence>
<evidence type="ECO:0000259" key="3">
    <source>
        <dbReference type="PROSITE" id="PS50110"/>
    </source>
</evidence>
<dbReference type="Gene3D" id="3.40.50.2300">
    <property type="match status" value="1"/>
</dbReference>
<comment type="caution">
    <text evidence="4">The sequence shown here is derived from an EMBL/GenBank/DDBJ whole genome shotgun (WGS) entry which is preliminary data.</text>
</comment>
<proteinExistence type="predicted"/>
<dbReference type="AlphaFoldDB" id="A0A0L0UK25"/>
<dbReference type="GO" id="GO:0000160">
    <property type="term" value="P:phosphorelay signal transduction system"/>
    <property type="evidence" value="ECO:0007669"/>
    <property type="project" value="InterPro"/>
</dbReference>
<evidence type="ECO:0000313" key="5">
    <source>
        <dbReference type="Proteomes" id="UP000054564"/>
    </source>
</evidence>
<gene>
    <name evidence="4" type="ORF">PSTG_19227</name>
</gene>
<dbReference type="PROSITE" id="PS50110">
    <property type="entry name" value="RESPONSE_REGULATORY"/>
    <property type="match status" value="1"/>
</dbReference>
<name>A0A0L0UK25_9BASI</name>
<accession>A0A0L0UK25</accession>
<organism evidence="4 5">
    <name type="scientific">Puccinia striiformis f. sp. tritici PST-78</name>
    <dbReference type="NCBI Taxonomy" id="1165861"/>
    <lineage>
        <taxon>Eukaryota</taxon>
        <taxon>Fungi</taxon>
        <taxon>Dikarya</taxon>
        <taxon>Basidiomycota</taxon>
        <taxon>Pucciniomycotina</taxon>
        <taxon>Pucciniomycetes</taxon>
        <taxon>Pucciniales</taxon>
        <taxon>Pucciniaceae</taxon>
        <taxon>Puccinia</taxon>
    </lineage>
</organism>
<protein>
    <recommendedName>
        <fullName evidence="3">Response regulatory domain-containing protein</fullName>
    </recommendedName>
</protein>
<dbReference type="Pfam" id="PF00072">
    <property type="entry name" value="Response_reg"/>
    <property type="match status" value="1"/>
</dbReference>
<dbReference type="Proteomes" id="UP000054564">
    <property type="component" value="Unassembled WGS sequence"/>
</dbReference>
<evidence type="ECO:0000256" key="2">
    <source>
        <dbReference type="PROSITE-ProRule" id="PRU00169"/>
    </source>
</evidence>
<dbReference type="EMBL" id="AJIL01005593">
    <property type="protein sequence ID" value="KNE87388.1"/>
    <property type="molecule type" value="Genomic_DNA"/>
</dbReference>
<keyword evidence="5" id="KW-1185">Reference proteome</keyword>
<sequence length="89" mass="9668">MQPGNPPDEGACSASSSSSVLPAKWHGLTVLVVEDHPAYRFLFGWILQRLGLACVVVEEGQDALAVIKRQQIDLVLTDCQMPVMDGYTP</sequence>
<keyword evidence="1 2" id="KW-0597">Phosphoprotein</keyword>
<dbReference type="SUPFAM" id="SSF52172">
    <property type="entry name" value="CheY-like"/>
    <property type="match status" value="1"/>
</dbReference>
<dbReference type="InterPro" id="IPR001789">
    <property type="entry name" value="Sig_transdc_resp-reg_receiver"/>
</dbReference>
<dbReference type="PANTHER" id="PTHR45339:SF5">
    <property type="entry name" value="HISTIDINE KINASE"/>
    <property type="match status" value="1"/>
</dbReference>
<feature type="domain" description="Response regulatory" evidence="3">
    <location>
        <begin position="29"/>
        <end position="89"/>
    </location>
</feature>
<reference evidence="5" key="1">
    <citation type="submission" date="2014-03" db="EMBL/GenBank/DDBJ databases">
        <title>The Genome Sequence of Puccinia striiformis f. sp. tritici PST-78.</title>
        <authorList>
            <consortium name="The Broad Institute Genome Sequencing Platform"/>
            <person name="Cuomo C."/>
            <person name="Hulbert S."/>
            <person name="Chen X."/>
            <person name="Walker B."/>
            <person name="Young S.K."/>
            <person name="Zeng Q."/>
            <person name="Gargeya S."/>
            <person name="Fitzgerald M."/>
            <person name="Haas B."/>
            <person name="Abouelleil A."/>
            <person name="Alvarado L."/>
            <person name="Arachchi H.M."/>
            <person name="Berlin A.M."/>
            <person name="Chapman S.B."/>
            <person name="Goldberg J."/>
            <person name="Griggs A."/>
            <person name="Gujja S."/>
            <person name="Hansen M."/>
            <person name="Howarth C."/>
            <person name="Imamovic A."/>
            <person name="Larimer J."/>
            <person name="McCowan C."/>
            <person name="Montmayeur A."/>
            <person name="Murphy C."/>
            <person name="Neiman D."/>
            <person name="Pearson M."/>
            <person name="Priest M."/>
            <person name="Roberts A."/>
            <person name="Saif S."/>
            <person name="Shea T."/>
            <person name="Sisk P."/>
            <person name="Sykes S."/>
            <person name="Wortman J."/>
            <person name="Nusbaum C."/>
            <person name="Birren B."/>
        </authorList>
    </citation>
    <scope>NUCLEOTIDE SEQUENCE [LARGE SCALE GENOMIC DNA]</scope>
    <source>
        <strain evidence="5">race PST-78</strain>
    </source>
</reference>
<evidence type="ECO:0000313" key="4">
    <source>
        <dbReference type="EMBL" id="KNE87388.1"/>
    </source>
</evidence>
<feature type="modified residue" description="4-aspartylphosphate" evidence="2">
    <location>
        <position position="78"/>
    </location>
</feature>